<name>A0ABM5F0P8_9SAUR</name>
<keyword evidence="4 9" id="KW-0694">RNA-binding</keyword>
<evidence type="ECO:0000313" key="13">
    <source>
        <dbReference type="RefSeq" id="XP_072838971.1"/>
    </source>
</evidence>
<dbReference type="InterPro" id="IPR025670">
    <property type="entry name" value="Fox-1_C_dom"/>
</dbReference>
<evidence type="ECO:0000256" key="8">
    <source>
        <dbReference type="ARBA" id="ARBA00049797"/>
    </source>
</evidence>
<dbReference type="Gene3D" id="3.30.70.330">
    <property type="match status" value="1"/>
</dbReference>
<evidence type="ECO:0000256" key="2">
    <source>
        <dbReference type="ARBA" id="ARBA00004496"/>
    </source>
</evidence>
<reference evidence="13" key="1">
    <citation type="submission" date="2025-08" db="UniProtKB">
        <authorList>
            <consortium name="RefSeq"/>
        </authorList>
    </citation>
    <scope>IDENTIFICATION</scope>
</reference>
<dbReference type="Proteomes" id="UP001652642">
    <property type="component" value="Chromosome 13"/>
</dbReference>
<dbReference type="Pfam" id="PF12414">
    <property type="entry name" value="Fox-1_C"/>
    <property type="match status" value="1"/>
</dbReference>
<evidence type="ECO:0000259" key="11">
    <source>
        <dbReference type="PROSITE" id="PS50102"/>
    </source>
</evidence>
<keyword evidence="12" id="KW-1185">Reference proteome</keyword>
<dbReference type="SMART" id="SM00360">
    <property type="entry name" value="RRM"/>
    <property type="match status" value="1"/>
</dbReference>
<evidence type="ECO:0000313" key="12">
    <source>
        <dbReference type="Proteomes" id="UP001652642"/>
    </source>
</evidence>
<organism evidence="12 13">
    <name type="scientific">Pogona vitticeps</name>
    <name type="common">central bearded dragon</name>
    <dbReference type="NCBI Taxonomy" id="103695"/>
    <lineage>
        <taxon>Eukaryota</taxon>
        <taxon>Metazoa</taxon>
        <taxon>Chordata</taxon>
        <taxon>Craniata</taxon>
        <taxon>Vertebrata</taxon>
        <taxon>Euteleostomi</taxon>
        <taxon>Lepidosauria</taxon>
        <taxon>Squamata</taxon>
        <taxon>Bifurcata</taxon>
        <taxon>Unidentata</taxon>
        <taxon>Episquamata</taxon>
        <taxon>Toxicofera</taxon>
        <taxon>Iguania</taxon>
        <taxon>Acrodonta</taxon>
        <taxon>Agamidae</taxon>
        <taxon>Amphibolurinae</taxon>
        <taxon>Pogona</taxon>
    </lineage>
</organism>
<dbReference type="PANTHER" id="PTHR15597">
    <property type="entry name" value="ATAXIN 2-BINDING PROTEIN 1-RELATED"/>
    <property type="match status" value="1"/>
</dbReference>
<dbReference type="Pfam" id="PF00076">
    <property type="entry name" value="RRM_1"/>
    <property type="match status" value="1"/>
</dbReference>
<evidence type="ECO:0000256" key="9">
    <source>
        <dbReference type="PROSITE-ProRule" id="PRU00176"/>
    </source>
</evidence>
<sequence length="553" mass="60207">MSHPSSSVEEAAKRRARDGKMRRQEGDDPQPEEKRLKLGNEGGSSGKEEARGGGGRREGGEEGEEGEGESKRMPCLSCEESGTQTEEEGPTPYKSESMELALTSRNTPQGPALMLLAANNVEETAQKPHISGTYSFLEKSIHSDTKLDCGSCVETDNRIISRQQMNCERGQLRGNQEATAPPDTMAQPYASAQFAPPQNGIPAEYTAPHPHPTPDYTGQTTVPEHTLNMYPPAQTHSEQNTSDSNAQTVSGTATTDDAAQTDGQQQTQSSETTENKSQPKRLHVSNIPFRFRDPDLRQMFGQFGKILDVEIIFNERGSKGFGFVTFENSADAERAREKLHGTVVEGRKIEVNNATARVMTNKKTVNPYTNGWKLNPVVGAVYSPEFYAGRVLLCQANQEGSPVYSTPSSLVYTSTMPGFPYPAATAAAAYRGAHLRGRGRTVYNTFRAAAPPPPIPAYGGVVYQDGFYGADIYGGYAAYRYAQPTTATAAAYSDRNQFVFVATDEISCNTSAVTDDFMLQNPTTTHLLQQPPTALVPWLVYTEGDTAVLLHTK</sequence>
<dbReference type="PROSITE" id="PS50102">
    <property type="entry name" value="RRM"/>
    <property type="match status" value="1"/>
</dbReference>
<dbReference type="RefSeq" id="XP_072838971.1">
    <property type="nucleotide sequence ID" value="XM_072982870.1"/>
</dbReference>
<dbReference type="PANTHER" id="PTHR15597:SF45">
    <property type="entry name" value="RNA BINDING PROTEIN FOX-1 HOMOLOG 1"/>
    <property type="match status" value="1"/>
</dbReference>
<feature type="region of interest" description="Disordered" evidence="10">
    <location>
        <begin position="1"/>
        <end position="94"/>
    </location>
</feature>
<feature type="region of interest" description="Disordered" evidence="10">
    <location>
        <begin position="174"/>
        <end position="286"/>
    </location>
</feature>
<dbReference type="GeneID" id="110088768"/>
<comment type="subcellular location">
    <subcellularLocation>
        <location evidence="2">Cytoplasm</location>
    </subcellularLocation>
    <subcellularLocation>
        <location evidence="1">Nucleus</location>
    </subcellularLocation>
</comment>
<protein>
    <recommendedName>
        <fullName evidence="6">RNA binding protein fox-1 homolog 1</fullName>
    </recommendedName>
    <alternativeName>
        <fullName evidence="7">Ataxin-2-binding protein 1</fullName>
    </alternativeName>
    <alternativeName>
        <fullName evidence="8">Fox-1 homolog A</fullName>
    </alternativeName>
</protein>
<dbReference type="InterPro" id="IPR047131">
    <property type="entry name" value="RBFOX1-like"/>
</dbReference>
<feature type="compositionally biased region" description="Basic and acidic residues" evidence="10">
    <location>
        <begin position="10"/>
        <end position="38"/>
    </location>
</feature>
<evidence type="ECO:0000256" key="7">
    <source>
        <dbReference type="ARBA" id="ARBA00049788"/>
    </source>
</evidence>
<evidence type="ECO:0000256" key="1">
    <source>
        <dbReference type="ARBA" id="ARBA00004123"/>
    </source>
</evidence>
<dbReference type="InterPro" id="IPR034237">
    <property type="entry name" value="FOX1_RRM"/>
</dbReference>
<dbReference type="InterPro" id="IPR035979">
    <property type="entry name" value="RBD_domain_sf"/>
</dbReference>
<dbReference type="SUPFAM" id="SSF54928">
    <property type="entry name" value="RNA-binding domain, RBD"/>
    <property type="match status" value="1"/>
</dbReference>
<evidence type="ECO:0000256" key="5">
    <source>
        <dbReference type="ARBA" id="ARBA00023242"/>
    </source>
</evidence>
<feature type="compositionally biased region" description="Basic and acidic residues" evidence="10">
    <location>
        <begin position="46"/>
        <end position="60"/>
    </location>
</feature>
<evidence type="ECO:0000256" key="3">
    <source>
        <dbReference type="ARBA" id="ARBA00022490"/>
    </source>
</evidence>
<keyword evidence="3" id="KW-0963">Cytoplasm</keyword>
<evidence type="ECO:0000256" key="6">
    <source>
        <dbReference type="ARBA" id="ARBA00049759"/>
    </source>
</evidence>
<accession>A0ABM5F0P8</accession>
<proteinExistence type="predicted"/>
<gene>
    <name evidence="13" type="primary">RBFOX1</name>
</gene>
<feature type="compositionally biased region" description="Low complexity" evidence="10">
    <location>
        <begin position="250"/>
        <end position="272"/>
    </location>
</feature>
<feature type="domain" description="RRM" evidence="11">
    <location>
        <begin position="280"/>
        <end position="356"/>
    </location>
</feature>
<dbReference type="InterPro" id="IPR012677">
    <property type="entry name" value="Nucleotide-bd_a/b_plait_sf"/>
</dbReference>
<dbReference type="CDD" id="cd12407">
    <property type="entry name" value="RRM_FOX1_like"/>
    <property type="match status" value="1"/>
</dbReference>
<dbReference type="InterPro" id="IPR000504">
    <property type="entry name" value="RRM_dom"/>
</dbReference>
<evidence type="ECO:0000256" key="4">
    <source>
        <dbReference type="ARBA" id="ARBA00022884"/>
    </source>
</evidence>
<feature type="compositionally biased region" description="Polar residues" evidence="10">
    <location>
        <begin position="234"/>
        <end position="249"/>
    </location>
</feature>
<evidence type="ECO:0000256" key="10">
    <source>
        <dbReference type="SAM" id="MobiDB-lite"/>
    </source>
</evidence>
<keyword evidence="5" id="KW-0539">Nucleus</keyword>